<accession>X0U1F6</accession>
<evidence type="ECO:0000313" key="2">
    <source>
        <dbReference type="EMBL" id="GAF82280.1"/>
    </source>
</evidence>
<gene>
    <name evidence="2" type="ORF">S01H1_14205</name>
</gene>
<evidence type="ECO:0000256" key="1">
    <source>
        <dbReference type="SAM" id="MobiDB-lite"/>
    </source>
</evidence>
<sequence length="396" mass="42295">PTVVEALVAVDPPPYAVHAVPVLSDLAGGEVSAIVGSTLHVSVRSSKPLGVELDGAAAASLEFTDGTRIPLRFTAADRQLLEADFELTADARFRVHLVDADDFENRGGRAYRIEALPDQPPNVVLLEPRSVTEITPDGSVLLLVRADDDFGITAMSIVGRNLDSDAPFEVPLTDQMAVTPAGDRVLALAEHVWDIAPLGLGPGAVLVYQAQAADNFPGGAIVPDSAAADEPGPTGPQVGRSAQLRLKIISPADFENRLRDELTLLQARIRRAMLDQQALNDETQALAAASDPDAPPTDADLQAAAAQSSRQVRLANRVQDLSRRFDRLRKKMTYNNVRDAQRRDQVHRMAKTLLEAAAGPMSSAGRRLGDAGQQDVADRRSLLDQADADQQAAIDA</sequence>
<proteinExistence type="predicted"/>
<comment type="caution">
    <text evidence="2">The sequence shown here is derived from an EMBL/GenBank/DDBJ whole genome shotgun (WGS) entry which is preliminary data.</text>
</comment>
<reference evidence="2" key="1">
    <citation type="journal article" date="2014" name="Front. Microbiol.">
        <title>High frequency of phylogenetically diverse reductive dehalogenase-homologous genes in deep subseafloor sedimentary metagenomes.</title>
        <authorList>
            <person name="Kawai M."/>
            <person name="Futagami T."/>
            <person name="Toyoda A."/>
            <person name="Takaki Y."/>
            <person name="Nishi S."/>
            <person name="Hori S."/>
            <person name="Arai W."/>
            <person name="Tsubouchi T."/>
            <person name="Morono Y."/>
            <person name="Uchiyama I."/>
            <person name="Ito T."/>
            <person name="Fujiyama A."/>
            <person name="Inagaki F."/>
            <person name="Takami H."/>
        </authorList>
    </citation>
    <scope>NUCLEOTIDE SEQUENCE</scope>
    <source>
        <strain evidence="2">Expedition CK06-06</strain>
    </source>
</reference>
<feature type="region of interest" description="Disordered" evidence="1">
    <location>
        <begin position="357"/>
        <end position="396"/>
    </location>
</feature>
<feature type="non-terminal residue" evidence="2">
    <location>
        <position position="396"/>
    </location>
</feature>
<dbReference type="EMBL" id="BARS01007375">
    <property type="protein sequence ID" value="GAF82280.1"/>
    <property type="molecule type" value="Genomic_DNA"/>
</dbReference>
<dbReference type="AlphaFoldDB" id="X0U1F6"/>
<protein>
    <submittedName>
        <fullName evidence="2">Uncharacterized protein</fullName>
    </submittedName>
</protein>
<feature type="non-terminal residue" evidence="2">
    <location>
        <position position="1"/>
    </location>
</feature>
<feature type="compositionally biased region" description="Low complexity" evidence="1">
    <location>
        <begin position="384"/>
        <end position="396"/>
    </location>
</feature>
<name>X0U1F6_9ZZZZ</name>
<feature type="region of interest" description="Disordered" evidence="1">
    <location>
        <begin position="222"/>
        <end position="241"/>
    </location>
</feature>
<organism evidence="2">
    <name type="scientific">marine sediment metagenome</name>
    <dbReference type="NCBI Taxonomy" id="412755"/>
    <lineage>
        <taxon>unclassified sequences</taxon>
        <taxon>metagenomes</taxon>
        <taxon>ecological metagenomes</taxon>
    </lineage>
</organism>